<name>A0A1B8ZA06_9FLAO</name>
<evidence type="ECO:0000256" key="6">
    <source>
        <dbReference type="PROSITE-ProRule" id="PRU00182"/>
    </source>
</evidence>
<comment type="caution">
    <text evidence="8">The sequence shown here is derived from an EMBL/GenBank/DDBJ whole genome shotgun (WGS) entry which is preliminary data.</text>
</comment>
<keyword evidence="3" id="KW-0812">Transmembrane</keyword>
<dbReference type="Gene3D" id="1.20.1600.10">
    <property type="entry name" value="Outer membrane efflux proteins (OEP)"/>
    <property type="match status" value="1"/>
</dbReference>
<evidence type="ECO:0000256" key="1">
    <source>
        <dbReference type="ARBA" id="ARBA00004442"/>
    </source>
</evidence>
<dbReference type="PROSITE" id="PS50889">
    <property type="entry name" value="S4"/>
    <property type="match status" value="1"/>
</dbReference>
<evidence type="ECO:0000313" key="8">
    <source>
        <dbReference type="EMBL" id="OCA68451.1"/>
    </source>
</evidence>
<keyword evidence="5" id="KW-0998">Cell outer membrane</keyword>
<evidence type="ECO:0000256" key="4">
    <source>
        <dbReference type="ARBA" id="ARBA00023136"/>
    </source>
</evidence>
<keyword evidence="9" id="KW-1185">Reference proteome</keyword>
<dbReference type="Proteomes" id="UP000092651">
    <property type="component" value="Unassembled WGS sequence"/>
</dbReference>
<evidence type="ECO:0000313" key="9">
    <source>
        <dbReference type="Proteomes" id="UP000092651"/>
    </source>
</evidence>
<dbReference type="GO" id="GO:0003723">
    <property type="term" value="F:RNA binding"/>
    <property type="evidence" value="ECO:0007669"/>
    <property type="project" value="UniProtKB-KW"/>
</dbReference>
<dbReference type="AlphaFoldDB" id="A0A1B8ZA06"/>
<dbReference type="GO" id="GO:0015288">
    <property type="term" value="F:porin activity"/>
    <property type="evidence" value="ECO:0007669"/>
    <property type="project" value="TreeGrafter"/>
</dbReference>
<sequence length="444" mass="52333">MRKKLFLVFIFIGFYSFSQTRTLSLSECYSVAKNNNLIIKNGIKDSLISAVNVRKAKDRFLPAATFSGANSYDLGTAINPSSNIRENRNRNSITGNFNFNWTVFNGFKRKLDVDVQKLNQDVVQEANKRTLRDIYLQILEVYTDLLIADEQIKVQENNAKINNTIIDIVKYRIEKGDEIKINLKNLEARKLKTDIDIRKYRNEKELLYYNLKSLLNIGDNFEIQNIDIDVDAEVMKEVETNLDNILSFPEIRIINLALEKEQRNQKMLQNSYMPKISLGYNFNSFYSHILGETDVLTSGGRVIDDNYTFFEQLKNNKNHYLALNVSVPIFSQFQNKRDREISKIEVEKLNNDLLRKKDEITNTVNRFKRDLETSYQELDYEKNYMNVLVELLDINKEKYKLGIIPLYELERFSNEYENEKVNFLQTKIKTFYLYNYLKVYFVPN</sequence>
<accession>A0A1B8ZA06</accession>
<gene>
    <name evidence="8" type="ORF">BBI01_18580</name>
</gene>
<evidence type="ECO:0000256" key="7">
    <source>
        <dbReference type="SAM" id="Coils"/>
    </source>
</evidence>
<keyword evidence="6" id="KW-0694">RNA-binding</keyword>
<evidence type="ECO:0000256" key="3">
    <source>
        <dbReference type="ARBA" id="ARBA00022692"/>
    </source>
</evidence>
<comment type="subcellular location">
    <subcellularLocation>
        <location evidence="1">Cell outer membrane</location>
    </subcellularLocation>
</comment>
<dbReference type="SUPFAM" id="SSF56954">
    <property type="entry name" value="Outer membrane efflux proteins (OEP)"/>
    <property type="match status" value="1"/>
</dbReference>
<proteinExistence type="predicted"/>
<evidence type="ECO:0000256" key="2">
    <source>
        <dbReference type="ARBA" id="ARBA00022452"/>
    </source>
</evidence>
<dbReference type="InterPro" id="IPR051906">
    <property type="entry name" value="TolC-like"/>
</dbReference>
<dbReference type="GO" id="GO:0015562">
    <property type="term" value="F:efflux transmembrane transporter activity"/>
    <property type="evidence" value="ECO:0007669"/>
    <property type="project" value="InterPro"/>
</dbReference>
<keyword evidence="4" id="KW-0472">Membrane</keyword>
<organism evidence="8 9">
    <name type="scientific">Chryseobacterium artocarpi</name>
    <dbReference type="NCBI Taxonomy" id="1414727"/>
    <lineage>
        <taxon>Bacteria</taxon>
        <taxon>Pseudomonadati</taxon>
        <taxon>Bacteroidota</taxon>
        <taxon>Flavobacteriia</taxon>
        <taxon>Flavobacteriales</taxon>
        <taxon>Weeksellaceae</taxon>
        <taxon>Chryseobacterium group</taxon>
        <taxon>Chryseobacterium</taxon>
    </lineage>
</organism>
<dbReference type="PANTHER" id="PTHR30026:SF20">
    <property type="entry name" value="OUTER MEMBRANE PROTEIN TOLC"/>
    <property type="match status" value="1"/>
</dbReference>
<evidence type="ECO:0000256" key="5">
    <source>
        <dbReference type="ARBA" id="ARBA00023237"/>
    </source>
</evidence>
<dbReference type="OrthoDB" id="9811587at2"/>
<dbReference type="GO" id="GO:0009279">
    <property type="term" value="C:cell outer membrane"/>
    <property type="evidence" value="ECO:0007669"/>
    <property type="project" value="UniProtKB-SubCell"/>
</dbReference>
<keyword evidence="7" id="KW-0175">Coiled coil</keyword>
<dbReference type="PANTHER" id="PTHR30026">
    <property type="entry name" value="OUTER MEMBRANE PROTEIN TOLC"/>
    <property type="match status" value="1"/>
</dbReference>
<keyword evidence="2" id="KW-1134">Transmembrane beta strand</keyword>
<feature type="coiled-coil region" evidence="7">
    <location>
        <begin position="339"/>
        <end position="370"/>
    </location>
</feature>
<dbReference type="GO" id="GO:1990281">
    <property type="term" value="C:efflux pump complex"/>
    <property type="evidence" value="ECO:0007669"/>
    <property type="project" value="TreeGrafter"/>
</dbReference>
<dbReference type="RefSeq" id="WP_065396322.1">
    <property type="nucleotide sequence ID" value="NZ_MAYH01000049.1"/>
</dbReference>
<evidence type="ECO:0008006" key="10">
    <source>
        <dbReference type="Google" id="ProtNLM"/>
    </source>
</evidence>
<protein>
    <recommendedName>
        <fullName evidence="10">Transporter</fullName>
    </recommendedName>
</protein>
<reference evidence="8 9" key="1">
    <citation type="submission" date="2016-07" db="EMBL/GenBank/DDBJ databases">
        <authorList>
            <person name="Jeong J.-J."/>
            <person name="Kim D.W."/>
            <person name="Sang M.K."/>
            <person name="Choi I.-G."/>
            <person name="Kim K.D."/>
        </authorList>
    </citation>
    <scope>NUCLEOTIDE SEQUENCE [LARGE SCALE GENOMIC DNA]</scope>
    <source>
        <strain evidence="8 9">UTM-3</strain>
    </source>
</reference>
<dbReference type="EMBL" id="MAYH01000049">
    <property type="protein sequence ID" value="OCA68451.1"/>
    <property type="molecule type" value="Genomic_DNA"/>
</dbReference>